<evidence type="ECO:0000256" key="2">
    <source>
        <dbReference type="SAM" id="SignalP"/>
    </source>
</evidence>
<accession>A0A0A1WUE0</accession>
<gene>
    <name evidence="3" type="ORF">g.5351</name>
</gene>
<reference evidence="3" key="1">
    <citation type="submission" date="2014-11" db="EMBL/GenBank/DDBJ databases">
        <authorList>
            <person name="Geib S."/>
        </authorList>
    </citation>
    <scope>NUCLEOTIDE SEQUENCE</scope>
</reference>
<dbReference type="EMBL" id="GBXI01012056">
    <property type="protein sequence ID" value="JAD02236.1"/>
    <property type="molecule type" value="Transcribed_RNA"/>
</dbReference>
<keyword evidence="2" id="KW-0732">Signal</keyword>
<feature type="chain" id="PRO_5001982658" evidence="2">
    <location>
        <begin position="23"/>
        <end position="684"/>
    </location>
</feature>
<feature type="compositionally biased region" description="Basic residues" evidence="1">
    <location>
        <begin position="200"/>
        <end position="218"/>
    </location>
</feature>
<proteinExistence type="predicted"/>
<evidence type="ECO:0000313" key="3">
    <source>
        <dbReference type="EMBL" id="JAD02236.1"/>
    </source>
</evidence>
<name>A0A0A1WUE0_ZEUCU</name>
<reference evidence="3" key="2">
    <citation type="journal article" date="2015" name="Gigascience">
        <title>Reconstructing a comprehensive transcriptome assembly of a white-pupal translocated strain of the pest fruit fly Bactrocera cucurbitae.</title>
        <authorList>
            <person name="Sim S.B."/>
            <person name="Calla B."/>
            <person name="Hall B."/>
            <person name="DeRego T."/>
            <person name="Geib S.M."/>
        </authorList>
    </citation>
    <scope>NUCLEOTIDE SEQUENCE</scope>
</reference>
<protein>
    <submittedName>
        <fullName evidence="3">Uncharacterized protein</fullName>
    </submittedName>
</protein>
<feature type="region of interest" description="Disordered" evidence="1">
    <location>
        <begin position="305"/>
        <end position="339"/>
    </location>
</feature>
<evidence type="ECO:0000256" key="1">
    <source>
        <dbReference type="SAM" id="MobiDB-lite"/>
    </source>
</evidence>
<feature type="signal peptide" evidence="2">
    <location>
        <begin position="1"/>
        <end position="22"/>
    </location>
</feature>
<feature type="compositionally biased region" description="Low complexity" evidence="1">
    <location>
        <begin position="313"/>
        <end position="339"/>
    </location>
</feature>
<organism evidence="3">
    <name type="scientific">Zeugodacus cucurbitae</name>
    <name type="common">Melon fruit fly</name>
    <name type="synonym">Bactrocera cucurbitae</name>
    <dbReference type="NCBI Taxonomy" id="28588"/>
    <lineage>
        <taxon>Eukaryota</taxon>
        <taxon>Metazoa</taxon>
        <taxon>Ecdysozoa</taxon>
        <taxon>Arthropoda</taxon>
        <taxon>Hexapoda</taxon>
        <taxon>Insecta</taxon>
        <taxon>Pterygota</taxon>
        <taxon>Neoptera</taxon>
        <taxon>Endopterygota</taxon>
        <taxon>Diptera</taxon>
        <taxon>Brachycera</taxon>
        <taxon>Muscomorpha</taxon>
        <taxon>Tephritoidea</taxon>
        <taxon>Tephritidae</taxon>
        <taxon>Zeugodacus</taxon>
        <taxon>Zeugodacus</taxon>
    </lineage>
</organism>
<sequence length="684" mass="76716">MQQIFLLKWFFCCFIIVIRCLAFQASESLSQSEDTIESVPKETVDWTGLLTNLRDSWQSPLYYLEKRGYLPPGNENLLEQKLNELRGMKTNENNFDEFGEKADENMEELSSSNVFNSAEPGSANSVEDGNYNRAIITYASQQQQPLDSTDVLFKEFSVDMHPGTDSDNEIDQDSEEDLGSLKNNIANACAKKPSTTATKSKSKSKSKCKSKSKSKAKSKPGFFQRLKESFSSIFKKSQSANSKDEQIKKPALSSDYANYFVKYLAHRDMNADANNLSVNDLNSQYAGIKSSDNSEHAGKGLYRREYSDKDLSSKSSNSKVSTFSNLNDKGTSSQTLSSNTFSSEKFTDEALEKKDSVLKGFPFQDFNFGDLILKKLSTKDVRSNNKADDEFSELQNFKSKDEEVNKIVHSLAEQQSTAKDSFKTEKWETKDDSSLKELALPNDTGNLLLENKLIHEDYKDHSVKEIMSTNTGKRIENEEVAGKNEISSKNDVLDELTTSSFNMRRPNSLAKDDLNKLMSLKDFDFSNPEVESKNLASLSKDTVSNDDNCEDLSNLDMSSLKMKIKPNAEEIDGPNDIESNEFLTPVSSKDSGDFTVNEDILKESGINEYSVEQQDATGLNTDSLNDKAKIGLTQAKQTNINGFVIGDISAIADKTNLDLDRQFTRQVLEKVMRSTVQEHNINKQ</sequence>
<feature type="region of interest" description="Disordered" evidence="1">
    <location>
        <begin position="192"/>
        <end position="220"/>
    </location>
</feature>
<dbReference type="AlphaFoldDB" id="A0A0A1WUE0"/>